<proteinExistence type="predicted"/>
<gene>
    <name evidence="1" type="ORF">PBY51_015781</name>
</gene>
<evidence type="ECO:0000313" key="2">
    <source>
        <dbReference type="Proteomes" id="UP001346869"/>
    </source>
</evidence>
<dbReference type="Proteomes" id="UP001346869">
    <property type="component" value="Unassembled WGS sequence"/>
</dbReference>
<accession>A0AAN7XLZ4</accession>
<organism evidence="1 2">
    <name type="scientific">Eleginops maclovinus</name>
    <name type="common">Patagonian blennie</name>
    <name type="synonym">Eleginus maclovinus</name>
    <dbReference type="NCBI Taxonomy" id="56733"/>
    <lineage>
        <taxon>Eukaryota</taxon>
        <taxon>Metazoa</taxon>
        <taxon>Chordata</taxon>
        <taxon>Craniata</taxon>
        <taxon>Vertebrata</taxon>
        <taxon>Euteleostomi</taxon>
        <taxon>Actinopterygii</taxon>
        <taxon>Neopterygii</taxon>
        <taxon>Teleostei</taxon>
        <taxon>Neoteleostei</taxon>
        <taxon>Acanthomorphata</taxon>
        <taxon>Eupercaria</taxon>
        <taxon>Perciformes</taxon>
        <taxon>Notothenioidei</taxon>
        <taxon>Eleginopidae</taxon>
        <taxon>Eleginops</taxon>
    </lineage>
</organism>
<dbReference type="AlphaFoldDB" id="A0AAN7XLZ4"/>
<protein>
    <submittedName>
        <fullName evidence="1">Uncharacterized protein</fullName>
    </submittedName>
</protein>
<reference evidence="1 2" key="2">
    <citation type="journal article" date="2023" name="Mol. Biol. Evol.">
        <title>Genomics of Secondarily Temperate Adaptation in the Only Non-Antarctic Icefish.</title>
        <authorList>
            <person name="Rivera-Colon A.G."/>
            <person name="Rayamajhi N."/>
            <person name="Minhas B.F."/>
            <person name="Madrigal G."/>
            <person name="Bilyk K.T."/>
            <person name="Yoon V."/>
            <person name="Hune M."/>
            <person name="Gregory S."/>
            <person name="Cheng C.H.C."/>
            <person name="Catchen J.M."/>
        </authorList>
    </citation>
    <scope>NUCLEOTIDE SEQUENCE [LARGE SCALE GENOMIC DNA]</scope>
    <source>
        <strain evidence="1">JMC-PN-2008</strain>
    </source>
</reference>
<evidence type="ECO:0000313" key="1">
    <source>
        <dbReference type="EMBL" id="KAK5864545.1"/>
    </source>
</evidence>
<dbReference type="EMBL" id="JAUZQC010000010">
    <property type="protein sequence ID" value="KAK5864545.1"/>
    <property type="molecule type" value="Genomic_DNA"/>
</dbReference>
<comment type="caution">
    <text evidence="1">The sequence shown here is derived from an EMBL/GenBank/DDBJ whole genome shotgun (WGS) entry which is preliminary data.</text>
</comment>
<sequence>MDKFQVFLKTSGASVLNEQSDAVETVTTNQISRQDPIDVETLRAVCERKGASVLADYEASGTLSEASRKLFVKIAVSELIEKKGL</sequence>
<name>A0AAN7XLZ4_ELEMC</name>
<keyword evidence="2" id="KW-1185">Reference proteome</keyword>
<reference evidence="1 2" key="1">
    <citation type="journal article" date="2023" name="Genes (Basel)">
        <title>Chromosome-Level Genome Assembly and Circadian Gene Repertoire of the Patagonia Blennie Eleginops maclovinus-The Closest Ancestral Proxy of Antarctic Cryonotothenioids.</title>
        <authorList>
            <person name="Cheng C.C."/>
            <person name="Rivera-Colon A.G."/>
            <person name="Minhas B.F."/>
            <person name="Wilson L."/>
            <person name="Rayamajhi N."/>
            <person name="Vargas-Chacoff L."/>
            <person name="Catchen J.M."/>
        </authorList>
    </citation>
    <scope>NUCLEOTIDE SEQUENCE [LARGE SCALE GENOMIC DNA]</scope>
    <source>
        <strain evidence="1">JMC-PN-2008</strain>
    </source>
</reference>